<reference evidence="2 3" key="1">
    <citation type="submission" date="2024-02" db="EMBL/GenBank/DDBJ databases">
        <title>Discinaceae phylogenomics.</title>
        <authorList>
            <person name="Dirks A.C."/>
            <person name="James T.Y."/>
        </authorList>
    </citation>
    <scope>NUCLEOTIDE SEQUENCE [LARGE SCALE GENOMIC DNA]</scope>
    <source>
        <strain evidence="2 3">ACD0624</strain>
    </source>
</reference>
<gene>
    <name evidence="2" type="ORF">Q9L58_010458</name>
</gene>
<feature type="compositionally biased region" description="Polar residues" evidence="1">
    <location>
        <begin position="885"/>
        <end position="902"/>
    </location>
</feature>
<evidence type="ECO:0000256" key="1">
    <source>
        <dbReference type="SAM" id="MobiDB-lite"/>
    </source>
</evidence>
<feature type="compositionally biased region" description="Polar residues" evidence="1">
    <location>
        <begin position="461"/>
        <end position="474"/>
    </location>
</feature>
<proteinExistence type="predicted"/>
<accession>A0ABR3G4A2</accession>
<dbReference type="EMBL" id="JBBBZM010000418">
    <property type="protein sequence ID" value="KAL0630693.1"/>
    <property type="molecule type" value="Genomic_DNA"/>
</dbReference>
<feature type="compositionally biased region" description="Basic and acidic residues" evidence="1">
    <location>
        <begin position="822"/>
        <end position="836"/>
    </location>
</feature>
<protein>
    <submittedName>
        <fullName evidence="2">Uncharacterized protein</fullName>
    </submittedName>
</protein>
<feature type="compositionally biased region" description="Polar residues" evidence="1">
    <location>
        <begin position="499"/>
        <end position="517"/>
    </location>
</feature>
<feature type="region of interest" description="Disordered" evidence="1">
    <location>
        <begin position="628"/>
        <end position="648"/>
    </location>
</feature>
<feature type="compositionally biased region" description="Basic and acidic residues" evidence="1">
    <location>
        <begin position="478"/>
        <end position="498"/>
    </location>
</feature>
<feature type="compositionally biased region" description="Polar residues" evidence="1">
    <location>
        <begin position="853"/>
        <end position="865"/>
    </location>
</feature>
<feature type="compositionally biased region" description="Basic and acidic residues" evidence="1">
    <location>
        <begin position="1135"/>
        <end position="1144"/>
    </location>
</feature>
<sequence>MTSTEQQTSNSRMRIDENAEFTVVGLGPEGILGGSYNVINEYAAVKRQRLDERSHWAYLSVPNYDTFHSLVIGKTGENTVLDTNFNLQLGLTQIYIEAHAELKEAVKRIRDIKPESKADQDLQDQALMKCRHNLQEVTTGIQNSWDLQAALHVWRSHWQGGKPQKRFGQVLYQEILDDWKILRDKMGESDDLVGVGWLDSWIKGFLEVYGCEDDFFQQLMTWNMIHDVGDADFGHDSIRLWQAEINKFRFKHRKPLDIPSTMAGIKERMSQFRVMIMDPGSYHGWAAGGWYWQVKTDQFRSLATQLTDLEFRQRLQEHPDSQRKFEELDRLALELYVQQTIDKFKNTRKSSQAVQMIQIWHATFGLLINYDMVCTGYLWSYIRSTSQMDTDVFIITYQDVEVKKGGWTCQITIDLVADFQIGLRGYIKRRVENRARRKKNNKAKANPTAQEGEAPEVPEPSSKSQMVTQEQDLSSLRAFEDSELIHEDGKRIQVEKIKPNSTNQSKPTHGDQPSGSAKHQIEGEKTSSKKKKKKNSKKKGLATSERVTAVPIPPSAGDLMGAAAEEGALVPDIENSTETTDIDDAWQAAKQEFIGRCVASESDPFTKVSEEKPELDSFLADAERLKRAGEPRIPEPGRSGAPSPTAVSTFNWFDETNNPTLPTSDELYPITAKQIQIEASKSRVAGETSFKAELRPGVQWSQIVGGGSKTVPVRQASGSNLVTTEKQVVGAPKISTAEKAARKIPQTNQAKKTNIPPDRKGKGKAVAAPKNILPIEKAQGPIGHILPSIGPWTEVSKKKKQTGGENESKQSIQDRTLGKVKLRTEIKNEEKSKSTEKSTLAPVVESKMKEISNLFTGSGKRQITTKVAEIDPLTSSRSVLRIVPKQTQPQKPPISSSANTDTAPVIGDGKEPATSYILSESSPESNPTLKQSTLSQSNGPQGQRPLSEPPVPPTRETLSTEPLPASTIITDPPAIAKGETEQDSPITRNALESPPVPLLPTRSNTNMAKERQSLLIDLVPDVENPALMNDAIIPDRGLEGSIEVKRQQNTNSIGGTSRSQLRESMDLTVVPGQGVIIPAASEKLSSGIPAPPKWKAYKLSAEALEFYSAYAPRLPRPPHPAELDRFSAPDGWELSPERMDRDSNSGRNPTLRCTQSERIRVFGPPSEMDIHHSSFNEHHGYGVRWQQLADGGSSPMPQEMLTQWLHEARGTPRTGEDIMQLLEQSRNSKLPAPSLESLVAIRRSSNLPHADLNTAELPVDRTRGNIMDDGPSEYVGYDLIPESEVANVHNLLEDYYRPKTS</sequence>
<feature type="compositionally biased region" description="Polar residues" evidence="1">
    <location>
        <begin position="916"/>
        <end position="941"/>
    </location>
</feature>
<keyword evidence="3" id="KW-1185">Reference proteome</keyword>
<feature type="region of interest" description="Disordered" evidence="1">
    <location>
        <begin position="733"/>
        <end position="766"/>
    </location>
</feature>
<feature type="region of interest" description="Disordered" evidence="1">
    <location>
        <begin position="784"/>
        <end position="1003"/>
    </location>
</feature>
<organism evidence="2 3">
    <name type="scientific">Discina gigas</name>
    <dbReference type="NCBI Taxonomy" id="1032678"/>
    <lineage>
        <taxon>Eukaryota</taxon>
        <taxon>Fungi</taxon>
        <taxon>Dikarya</taxon>
        <taxon>Ascomycota</taxon>
        <taxon>Pezizomycotina</taxon>
        <taxon>Pezizomycetes</taxon>
        <taxon>Pezizales</taxon>
        <taxon>Discinaceae</taxon>
        <taxon>Discina</taxon>
    </lineage>
</organism>
<evidence type="ECO:0000313" key="3">
    <source>
        <dbReference type="Proteomes" id="UP001447188"/>
    </source>
</evidence>
<feature type="compositionally biased region" description="Polar residues" evidence="1">
    <location>
        <begin position="803"/>
        <end position="814"/>
    </location>
</feature>
<feature type="region of interest" description="Disordered" evidence="1">
    <location>
        <begin position="434"/>
        <end position="559"/>
    </location>
</feature>
<dbReference type="Proteomes" id="UP001447188">
    <property type="component" value="Unassembled WGS sequence"/>
</dbReference>
<name>A0ABR3G4A2_9PEZI</name>
<feature type="compositionally biased region" description="Basic residues" evidence="1">
    <location>
        <begin position="528"/>
        <end position="540"/>
    </location>
</feature>
<comment type="caution">
    <text evidence="2">The sequence shown here is derived from an EMBL/GenBank/DDBJ whole genome shotgun (WGS) entry which is preliminary data.</text>
</comment>
<feature type="region of interest" description="Disordered" evidence="1">
    <location>
        <begin position="1127"/>
        <end position="1151"/>
    </location>
</feature>
<evidence type="ECO:0000313" key="2">
    <source>
        <dbReference type="EMBL" id="KAL0630693.1"/>
    </source>
</evidence>